<gene>
    <name evidence="2" type="ORF">MNOR_LOCUS37214</name>
</gene>
<sequence>NMCCECQVSHCCCGCSLRNGSLAIGVVCAIFDIVFLVWQIIMSVGAAGGVAIGGWIGVTIYAIHLLMCVALIWGIVENKSGLCMIWVIGSIVFVIFEIIIGLVITIVASVGAGLVDAHVGGGLSVYMGPFIAIGVLMMIIAGVHIYFIVVIRSFART</sequence>
<evidence type="ECO:0000313" key="3">
    <source>
        <dbReference type="Proteomes" id="UP001497623"/>
    </source>
</evidence>
<feature type="transmembrane region" description="Helical" evidence="1">
    <location>
        <begin position="53"/>
        <end position="76"/>
    </location>
</feature>
<keyword evidence="1" id="KW-0472">Membrane</keyword>
<evidence type="ECO:0000313" key="2">
    <source>
        <dbReference type="EMBL" id="CAL4196883.1"/>
    </source>
</evidence>
<dbReference type="PANTHER" id="PTHR36694:SF11">
    <property type="entry name" value="LP21121P-RELATED"/>
    <property type="match status" value="1"/>
</dbReference>
<feature type="non-terminal residue" evidence="2">
    <location>
        <position position="1"/>
    </location>
</feature>
<protein>
    <submittedName>
        <fullName evidence="2">Uncharacterized protein</fullName>
    </submittedName>
</protein>
<keyword evidence="1" id="KW-0812">Transmembrane</keyword>
<name>A0AAV2SKD8_MEGNR</name>
<proteinExistence type="predicted"/>
<feature type="transmembrane region" description="Helical" evidence="1">
    <location>
        <begin position="83"/>
        <end position="110"/>
    </location>
</feature>
<feature type="transmembrane region" description="Helical" evidence="1">
    <location>
        <begin position="130"/>
        <end position="151"/>
    </location>
</feature>
<dbReference type="AlphaFoldDB" id="A0AAV2SKD8"/>
<dbReference type="Proteomes" id="UP001497623">
    <property type="component" value="Unassembled WGS sequence"/>
</dbReference>
<dbReference type="EMBL" id="CAXKWB010073213">
    <property type="protein sequence ID" value="CAL4196883.1"/>
    <property type="molecule type" value="Genomic_DNA"/>
</dbReference>
<comment type="caution">
    <text evidence="2">The sequence shown here is derived from an EMBL/GenBank/DDBJ whole genome shotgun (WGS) entry which is preliminary data.</text>
</comment>
<dbReference type="PANTHER" id="PTHR36694">
    <property type="entry name" value="PASIFLORA 1, ISOFORM A-RELATED"/>
    <property type="match status" value="1"/>
</dbReference>
<feature type="non-terminal residue" evidence="2">
    <location>
        <position position="157"/>
    </location>
</feature>
<evidence type="ECO:0000256" key="1">
    <source>
        <dbReference type="SAM" id="Phobius"/>
    </source>
</evidence>
<reference evidence="2 3" key="1">
    <citation type="submission" date="2024-05" db="EMBL/GenBank/DDBJ databases">
        <authorList>
            <person name="Wallberg A."/>
        </authorList>
    </citation>
    <scope>NUCLEOTIDE SEQUENCE [LARGE SCALE GENOMIC DNA]</scope>
</reference>
<keyword evidence="1" id="KW-1133">Transmembrane helix</keyword>
<organism evidence="2 3">
    <name type="scientific">Meganyctiphanes norvegica</name>
    <name type="common">Northern krill</name>
    <name type="synonym">Thysanopoda norvegica</name>
    <dbReference type="NCBI Taxonomy" id="48144"/>
    <lineage>
        <taxon>Eukaryota</taxon>
        <taxon>Metazoa</taxon>
        <taxon>Ecdysozoa</taxon>
        <taxon>Arthropoda</taxon>
        <taxon>Crustacea</taxon>
        <taxon>Multicrustacea</taxon>
        <taxon>Malacostraca</taxon>
        <taxon>Eumalacostraca</taxon>
        <taxon>Eucarida</taxon>
        <taxon>Euphausiacea</taxon>
        <taxon>Euphausiidae</taxon>
        <taxon>Meganyctiphanes</taxon>
    </lineage>
</organism>
<keyword evidence="3" id="KW-1185">Reference proteome</keyword>
<feature type="transmembrane region" description="Helical" evidence="1">
    <location>
        <begin position="22"/>
        <end position="41"/>
    </location>
</feature>
<accession>A0AAV2SKD8</accession>